<comment type="caution">
    <text evidence="1">The sequence shown here is derived from an EMBL/GenBank/DDBJ whole genome shotgun (WGS) entry which is preliminary data.</text>
</comment>
<evidence type="ECO:0000313" key="1">
    <source>
        <dbReference type="EMBL" id="KAJ9660313.1"/>
    </source>
</evidence>
<accession>A0ACC3ADM6</accession>
<sequence>MAIVGKPLLDIDIVDEGLETGQLQSVTGDQLNIDGVIDEAKESIKSNIQQSQQSVSASNTAIEEQQPQTPPAAKANLIATPAVRQLLKQYNISISDVPGTGKGGRVMKEDVERYIYSSRQEPRSATSVTSSESPTSSPVVESTGNDLIARLSPVESQMFKVMTRSLSIPHFQYTHSVGITAFASSSAKFSANKAINILTTSEQSSSSIPKLTPLPFIMKGLSQVFKQFPKLNSNLDTTTDPDHPRLTLKASHDFGIAGDTPQGLLVPVIRQVQNYSVIKLAAEIKRISSLAREGQLKPEDFQNATFTISNIGSIGACGAVGPIIVAPMVGILGVGRILDVPVFRTDEFTGVEQIVKEQQVVLSWSADHRIIDGATVAKAAGMLEALLSSPDTLGLILG</sequence>
<dbReference type="Proteomes" id="UP001172386">
    <property type="component" value="Unassembled WGS sequence"/>
</dbReference>
<gene>
    <name evidence="1" type="ORF">H2198_002621</name>
</gene>
<name>A0ACC3ADM6_9EURO</name>
<dbReference type="EMBL" id="JAPDRQ010000032">
    <property type="protein sequence ID" value="KAJ9660313.1"/>
    <property type="molecule type" value="Genomic_DNA"/>
</dbReference>
<organism evidence="1 2">
    <name type="scientific">Neophaeococcomyces mojaviensis</name>
    <dbReference type="NCBI Taxonomy" id="3383035"/>
    <lineage>
        <taxon>Eukaryota</taxon>
        <taxon>Fungi</taxon>
        <taxon>Dikarya</taxon>
        <taxon>Ascomycota</taxon>
        <taxon>Pezizomycotina</taxon>
        <taxon>Eurotiomycetes</taxon>
        <taxon>Chaetothyriomycetidae</taxon>
        <taxon>Chaetothyriales</taxon>
        <taxon>Chaetothyriales incertae sedis</taxon>
        <taxon>Neophaeococcomyces</taxon>
    </lineage>
</organism>
<evidence type="ECO:0000313" key="2">
    <source>
        <dbReference type="Proteomes" id="UP001172386"/>
    </source>
</evidence>
<proteinExistence type="predicted"/>
<protein>
    <submittedName>
        <fullName evidence="1">Uncharacterized protein</fullName>
    </submittedName>
</protein>
<reference evidence="1" key="1">
    <citation type="submission" date="2022-10" db="EMBL/GenBank/DDBJ databases">
        <title>Culturing micro-colonial fungi from biological soil crusts in the Mojave desert and describing Neophaeococcomyces mojavensis, and introducing the new genera and species Taxawa tesnikishii.</title>
        <authorList>
            <person name="Kurbessoian T."/>
            <person name="Stajich J.E."/>
        </authorList>
    </citation>
    <scope>NUCLEOTIDE SEQUENCE</scope>
    <source>
        <strain evidence="1">JES_112</strain>
    </source>
</reference>
<keyword evidence="2" id="KW-1185">Reference proteome</keyword>